<dbReference type="Pfam" id="PF10277">
    <property type="entry name" value="Frag1"/>
    <property type="match status" value="1"/>
</dbReference>
<feature type="transmembrane region" description="Helical" evidence="6">
    <location>
        <begin position="157"/>
        <end position="182"/>
    </location>
</feature>
<evidence type="ECO:0000256" key="2">
    <source>
        <dbReference type="ARBA" id="ARBA00006565"/>
    </source>
</evidence>
<evidence type="ECO:0000259" key="8">
    <source>
        <dbReference type="Pfam" id="PF10277"/>
    </source>
</evidence>
<name>A0AAW2I2B9_9NEOP</name>
<evidence type="ECO:0000256" key="1">
    <source>
        <dbReference type="ARBA" id="ARBA00004127"/>
    </source>
</evidence>
<evidence type="ECO:0000256" key="7">
    <source>
        <dbReference type="SAM" id="SignalP"/>
    </source>
</evidence>
<feature type="transmembrane region" description="Helical" evidence="6">
    <location>
        <begin position="94"/>
        <end position="115"/>
    </location>
</feature>
<comment type="caution">
    <text evidence="9">The sequence shown here is derived from an EMBL/GenBank/DDBJ whole genome shotgun (WGS) entry which is preliminary data.</text>
</comment>
<dbReference type="InterPro" id="IPR019402">
    <property type="entry name" value="CWH43_N"/>
</dbReference>
<proteinExistence type="inferred from homology"/>
<organism evidence="9">
    <name type="scientific">Menopon gallinae</name>
    <name type="common">poultry shaft louse</name>
    <dbReference type="NCBI Taxonomy" id="328185"/>
    <lineage>
        <taxon>Eukaryota</taxon>
        <taxon>Metazoa</taxon>
        <taxon>Ecdysozoa</taxon>
        <taxon>Arthropoda</taxon>
        <taxon>Hexapoda</taxon>
        <taxon>Insecta</taxon>
        <taxon>Pterygota</taxon>
        <taxon>Neoptera</taxon>
        <taxon>Paraneoptera</taxon>
        <taxon>Psocodea</taxon>
        <taxon>Troctomorpha</taxon>
        <taxon>Phthiraptera</taxon>
        <taxon>Amblycera</taxon>
        <taxon>Menoponidae</taxon>
        <taxon>Menopon</taxon>
    </lineage>
</organism>
<keyword evidence="5 6" id="KW-0472">Membrane</keyword>
<evidence type="ECO:0000256" key="6">
    <source>
        <dbReference type="SAM" id="Phobius"/>
    </source>
</evidence>
<accession>A0AAW2I2B9</accession>
<sequence length="255" mass="30026">MWNVCHHVHWLPLLLFAVLATTFIITYSIAVSQKHVYAFWPYISDTGALPPESCVFSLLLNIASMITMVIIYIRHVQVSEYTRLRSYINIHRGWNITSSVIAYMGILGLLFVANFQETNQFAIHIIGAIMCFVLITIYFLIQCVFTYKMQCASKLIFWLRVLFTCINAISFIMTFSPIGEAIKRHKGKNKLYWTPKDGGYEYHLISTISEWILVLSFCLYVSTFYWEFKKFHFMPCEMRVRVRRYSDFLRVLFSF</sequence>
<dbReference type="PANTHER" id="PTHR21324">
    <property type="entry name" value="FASTING-INDUCIBLE INTEGRAL MEMBRANE PROTEIN TM6P1-RELATED"/>
    <property type="match status" value="1"/>
</dbReference>
<gene>
    <name evidence="9" type="ORF">PYX00_003893</name>
</gene>
<evidence type="ECO:0000313" key="9">
    <source>
        <dbReference type="EMBL" id="KAL0276294.1"/>
    </source>
</evidence>
<dbReference type="EMBL" id="JARGDH010000002">
    <property type="protein sequence ID" value="KAL0276294.1"/>
    <property type="molecule type" value="Genomic_DNA"/>
</dbReference>
<dbReference type="InterPro" id="IPR050911">
    <property type="entry name" value="DRAM/TMEM150_Autophagy_Mod"/>
</dbReference>
<evidence type="ECO:0000256" key="4">
    <source>
        <dbReference type="ARBA" id="ARBA00022989"/>
    </source>
</evidence>
<feature type="domain" description="CWH43-like N-terminal" evidence="8">
    <location>
        <begin position="8"/>
        <end position="230"/>
    </location>
</feature>
<comment type="subcellular location">
    <subcellularLocation>
        <location evidence="1">Endomembrane system</location>
        <topology evidence="1">Multi-pass membrane protein</topology>
    </subcellularLocation>
</comment>
<feature type="transmembrane region" description="Helical" evidence="6">
    <location>
        <begin position="121"/>
        <end position="145"/>
    </location>
</feature>
<feature type="transmembrane region" description="Helical" evidence="6">
    <location>
        <begin position="54"/>
        <end position="73"/>
    </location>
</feature>
<feature type="transmembrane region" description="Helical" evidence="6">
    <location>
        <begin position="202"/>
        <end position="226"/>
    </location>
</feature>
<evidence type="ECO:0000256" key="3">
    <source>
        <dbReference type="ARBA" id="ARBA00022692"/>
    </source>
</evidence>
<keyword evidence="4 6" id="KW-1133">Transmembrane helix</keyword>
<keyword evidence="3 6" id="KW-0812">Transmembrane</keyword>
<feature type="chain" id="PRO_5043565207" description="CWH43-like N-terminal domain-containing protein" evidence="7">
    <location>
        <begin position="21"/>
        <end position="255"/>
    </location>
</feature>
<reference evidence="9" key="1">
    <citation type="journal article" date="2024" name="Gigascience">
        <title>Chromosome-level genome of the poultry shaft louse Menopon gallinae provides insight into the host-switching and adaptive evolution of parasitic lice.</title>
        <authorList>
            <person name="Xu Y."/>
            <person name="Ma L."/>
            <person name="Liu S."/>
            <person name="Liang Y."/>
            <person name="Liu Q."/>
            <person name="He Z."/>
            <person name="Tian L."/>
            <person name="Duan Y."/>
            <person name="Cai W."/>
            <person name="Li H."/>
            <person name="Song F."/>
        </authorList>
    </citation>
    <scope>NUCLEOTIDE SEQUENCE</scope>
    <source>
        <strain evidence="9">Cailab_2023a</strain>
    </source>
</reference>
<evidence type="ECO:0000256" key="5">
    <source>
        <dbReference type="ARBA" id="ARBA00023136"/>
    </source>
</evidence>
<dbReference type="AlphaFoldDB" id="A0AAW2I2B9"/>
<dbReference type="GO" id="GO:0012505">
    <property type="term" value="C:endomembrane system"/>
    <property type="evidence" value="ECO:0007669"/>
    <property type="project" value="UniProtKB-SubCell"/>
</dbReference>
<feature type="signal peptide" evidence="7">
    <location>
        <begin position="1"/>
        <end position="20"/>
    </location>
</feature>
<comment type="similarity">
    <text evidence="2">Belongs to the DRAM/TMEM150 family.</text>
</comment>
<keyword evidence="7" id="KW-0732">Signal</keyword>
<dbReference type="PANTHER" id="PTHR21324:SF2">
    <property type="entry name" value="EG:22E5.9 PROTEIN"/>
    <property type="match status" value="1"/>
</dbReference>
<protein>
    <recommendedName>
        <fullName evidence="8">CWH43-like N-terminal domain-containing protein</fullName>
    </recommendedName>
</protein>